<comment type="pathway">
    <text evidence="8">Pyrimidine metabolism; dUMP biosynthesis; dUMP from dCTP (dUTP route): step 2/2.</text>
</comment>
<evidence type="ECO:0000256" key="2">
    <source>
        <dbReference type="ARBA" id="ARBA00006581"/>
    </source>
</evidence>
<dbReference type="NCBIfam" id="NF001862">
    <property type="entry name" value="PRK00601.1"/>
    <property type="match status" value="1"/>
</dbReference>
<proteinExistence type="inferred from homology"/>
<keyword evidence="5 8" id="KW-0460">Magnesium</keyword>
<dbReference type="PANTHER" id="PTHR11241:SF0">
    <property type="entry name" value="DEOXYURIDINE 5'-TRIPHOSPHATE NUCLEOTIDOHYDROLASE"/>
    <property type="match status" value="1"/>
</dbReference>
<dbReference type="AlphaFoldDB" id="A0A0A0C2T4"/>
<evidence type="ECO:0000313" key="11">
    <source>
        <dbReference type="Proteomes" id="UP000054314"/>
    </source>
</evidence>
<comment type="similarity">
    <text evidence="2 8">Belongs to the dUTPase family.</text>
</comment>
<reference evidence="10 11" key="1">
    <citation type="submission" date="2013-08" db="EMBL/GenBank/DDBJ databases">
        <title>Genome sequencing of Cellulomonas bogoriensis 69B4.</title>
        <authorList>
            <person name="Chen F."/>
            <person name="Li Y."/>
            <person name="Wang G."/>
        </authorList>
    </citation>
    <scope>NUCLEOTIDE SEQUENCE [LARGE SCALE GENOMIC DNA]</scope>
    <source>
        <strain evidence="10 11">69B4</strain>
    </source>
</reference>
<dbReference type="SUPFAM" id="SSF51283">
    <property type="entry name" value="dUTPase-like"/>
    <property type="match status" value="1"/>
</dbReference>
<dbReference type="NCBIfam" id="TIGR00576">
    <property type="entry name" value="dut"/>
    <property type="match status" value="1"/>
</dbReference>
<comment type="caution">
    <text evidence="10">The sequence shown here is derived from an EMBL/GenBank/DDBJ whole genome shotgun (WGS) entry which is preliminary data.</text>
</comment>
<dbReference type="Proteomes" id="UP000054314">
    <property type="component" value="Unassembled WGS sequence"/>
</dbReference>
<dbReference type="InterPro" id="IPR029054">
    <property type="entry name" value="dUTPase-like"/>
</dbReference>
<dbReference type="EC" id="3.6.1.23" evidence="8"/>
<keyword evidence="3 8" id="KW-0479">Metal-binding</keyword>
<comment type="caution">
    <text evidence="8">Lacks conserved residue(s) required for the propagation of feature annotation.</text>
</comment>
<comment type="cofactor">
    <cofactor evidence="1 8">
        <name>Mg(2+)</name>
        <dbReference type="ChEBI" id="CHEBI:18420"/>
    </cofactor>
</comment>
<comment type="catalytic activity">
    <reaction evidence="7 8">
        <text>dUTP + H2O = dUMP + diphosphate + H(+)</text>
        <dbReference type="Rhea" id="RHEA:10248"/>
        <dbReference type="ChEBI" id="CHEBI:15377"/>
        <dbReference type="ChEBI" id="CHEBI:15378"/>
        <dbReference type="ChEBI" id="CHEBI:33019"/>
        <dbReference type="ChEBI" id="CHEBI:61555"/>
        <dbReference type="ChEBI" id="CHEBI:246422"/>
        <dbReference type="EC" id="3.6.1.23"/>
    </reaction>
</comment>
<dbReference type="UniPathway" id="UPA00610">
    <property type="reaction ID" value="UER00666"/>
</dbReference>
<feature type="binding site" evidence="8">
    <location>
        <position position="87"/>
    </location>
    <ligand>
        <name>substrate</name>
    </ligand>
</feature>
<evidence type="ECO:0000256" key="4">
    <source>
        <dbReference type="ARBA" id="ARBA00022801"/>
    </source>
</evidence>
<dbReference type="GO" id="GO:0046081">
    <property type="term" value="P:dUTP catabolic process"/>
    <property type="evidence" value="ECO:0007669"/>
    <property type="project" value="InterPro"/>
</dbReference>
<gene>
    <name evidence="8" type="primary">dut</name>
    <name evidence="10" type="ORF">N869_00125</name>
</gene>
<protein>
    <recommendedName>
        <fullName evidence="8">Deoxyuridine 5'-triphosphate nucleotidohydrolase</fullName>
        <shortName evidence="8">dUTPase</shortName>
        <ecNumber evidence="8">3.6.1.23</ecNumber>
    </recommendedName>
    <alternativeName>
        <fullName evidence="8">dUTP pyrophosphatase</fullName>
    </alternativeName>
</protein>
<name>A0A0A0C2T4_9CELL</name>
<dbReference type="InterPro" id="IPR036157">
    <property type="entry name" value="dUTPase-like_sf"/>
</dbReference>
<sequence>MDHAAATPTGATVDVLVVQVEPDLPVPGYAHPGDAGADLCTRVDVDLAPGGRVTVPTGVRIALPDGYAAFVHPRSGLARRHGLTVVNAPGTVDAGYRGEIEVTLLNTDRDEALVLRRGDRIAQLVVQKVERARFVRAERLPGSHRGEGGFGSSGGWDPGAGGRAIVHENIR</sequence>
<evidence type="ECO:0000256" key="3">
    <source>
        <dbReference type="ARBA" id="ARBA00022723"/>
    </source>
</evidence>
<feature type="binding site" evidence="8">
    <location>
        <begin position="74"/>
        <end position="76"/>
    </location>
    <ligand>
        <name>substrate</name>
    </ligand>
</feature>
<organism evidence="10 11">
    <name type="scientific">Cellulomonas bogoriensis 69B4 = DSM 16987</name>
    <dbReference type="NCBI Taxonomy" id="1386082"/>
    <lineage>
        <taxon>Bacteria</taxon>
        <taxon>Bacillati</taxon>
        <taxon>Actinomycetota</taxon>
        <taxon>Actinomycetes</taxon>
        <taxon>Micrococcales</taxon>
        <taxon>Cellulomonadaceae</taxon>
        <taxon>Cellulomonas</taxon>
    </lineage>
</organism>
<feature type="binding site" evidence="8">
    <location>
        <begin position="91"/>
        <end position="93"/>
    </location>
    <ligand>
        <name>substrate</name>
    </ligand>
</feature>
<comment type="function">
    <text evidence="8">This enzyme is involved in nucleotide metabolism: it produces dUMP, the immediate precursor of thymidine nucleotides and it decreases the intracellular concentration of dUTP so that uracil cannot be incorporated into DNA.</text>
</comment>
<evidence type="ECO:0000256" key="1">
    <source>
        <dbReference type="ARBA" id="ARBA00001946"/>
    </source>
</evidence>
<dbReference type="Pfam" id="PF00692">
    <property type="entry name" value="dUTPase"/>
    <property type="match status" value="1"/>
</dbReference>
<dbReference type="InterPro" id="IPR033704">
    <property type="entry name" value="dUTPase_trimeric"/>
</dbReference>
<dbReference type="GO" id="GO:0006226">
    <property type="term" value="P:dUMP biosynthetic process"/>
    <property type="evidence" value="ECO:0007669"/>
    <property type="project" value="UniProtKB-UniRule"/>
</dbReference>
<dbReference type="GO" id="GO:0000287">
    <property type="term" value="F:magnesium ion binding"/>
    <property type="evidence" value="ECO:0007669"/>
    <property type="project" value="UniProtKB-UniRule"/>
</dbReference>
<evidence type="ECO:0000256" key="8">
    <source>
        <dbReference type="HAMAP-Rule" id="MF_00116"/>
    </source>
</evidence>
<dbReference type="InterPro" id="IPR008181">
    <property type="entry name" value="dUTPase"/>
</dbReference>
<dbReference type="CDD" id="cd07557">
    <property type="entry name" value="trimeric_dUTPase"/>
    <property type="match status" value="1"/>
</dbReference>
<evidence type="ECO:0000259" key="9">
    <source>
        <dbReference type="Pfam" id="PF00692"/>
    </source>
</evidence>
<dbReference type="Gene3D" id="2.70.40.10">
    <property type="match status" value="1"/>
</dbReference>
<feature type="domain" description="dUTPase-like" evidence="9">
    <location>
        <begin position="25"/>
        <end position="154"/>
    </location>
</feature>
<dbReference type="EMBL" id="AXCZ01000007">
    <property type="protein sequence ID" value="KGM14282.1"/>
    <property type="molecule type" value="Genomic_DNA"/>
</dbReference>
<keyword evidence="6 8" id="KW-0546">Nucleotide metabolism</keyword>
<dbReference type="HAMAP" id="MF_00116">
    <property type="entry name" value="dUTPase_bact"/>
    <property type="match status" value="1"/>
</dbReference>
<dbReference type="GO" id="GO:0004170">
    <property type="term" value="F:dUTP diphosphatase activity"/>
    <property type="evidence" value="ECO:0007669"/>
    <property type="project" value="UniProtKB-UniRule"/>
</dbReference>
<dbReference type="PANTHER" id="PTHR11241">
    <property type="entry name" value="DEOXYURIDINE 5'-TRIPHOSPHATE NUCLEOTIDOHYDROLASE"/>
    <property type="match status" value="1"/>
</dbReference>
<evidence type="ECO:0000256" key="5">
    <source>
        <dbReference type="ARBA" id="ARBA00022842"/>
    </source>
</evidence>
<dbReference type="FunFam" id="2.70.40.10:FF:000008">
    <property type="entry name" value="Deoxyuridine 5'-triphosphate nucleotidohydrolase"/>
    <property type="match status" value="1"/>
</dbReference>
<keyword evidence="4 8" id="KW-0378">Hydrolase</keyword>
<keyword evidence="11" id="KW-1185">Reference proteome</keyword>
<evidence type="ECO:0000313" key="10">
    <source>
        <dbReference type="EMBL" id="KGM14282.1"/>
    </source>
</evidence>
<evidence type="ECO:0000256" key="6">
    <source>
        <dbReference type="ARBA" id="ARBA00023080"/>
    </source>
</evidence>
<evidence type="ECO:0000256" key="7">
    <source>
        <dbReference type="ARBA" id="ARBA00047686"/>
    </source>
</evidence>
<accession>A0A0A0C2T4</accession>